<dbReference type="PANTHER" id="PTHR43223:SF2">
    <property type="entry name" value="METALLO-BETA-LACTAMASE DOMAIN-CONTAINING PROTEIN"/>
    <property type="match status" value="1"/>
</dbReference>
<dbReference type="Gene3D" id="1.25.40.880">
    <property type="entry name" value="Alkyl sulfatase, dimerisation domain"/>
    <property type="match status" value="1"/>
</dbReference>
<dbReference type="SMART" id="SM00849">
    <property type="entry name" value="Lactamase_B"/>
    <property type="match status" value="1"/>
</dbReference>
<name>A0AAU7QYP5_9ACTN</name>
<dbReference type="RefSeq" id="WP_349877564.1">
    <property type="nucleotide sequence ID" value="NZ_CP157974.1"/>
</dbReference>
<dbReference type="EMBL" id="CP157974">
    <property type="protein sequence ID" value="XBT81147.1"/>
    <property type="molecule type" value="Genomic_DNA"/>
</dbReference>
<proteinExistence type="predicted"/>
<dbReference type="InterPro" id="IPR038536">
    <property type="entry name" value="Alkyl/aryl-sulf_dimr_sf"/>
</dbReference>
<dbReference type="Gene3D" id="3.60.15.10">
    <property type="entry name" value="Ribonuclease Z/Hydroxyacylglutathione hydrolase-like"/>
    <property type="match status" value="1"/>
</dbReference>
<dbReference type="AlphaFoldDB" id="A0AAU7QYP5"/>
<sequence>MDKELEDYADRAWRGDEPLFAYYKGELRRDGLRRIDDGVWMWAATGNVYVFETADGLVLFDTGDRNTAAALHAAVRARSTAPVVTAVYSHGHIDHVLGLSPFEEEAAERHDPGISVVAHAAVPERFARYRLTAGYNATVNRRQFRAPGITWPTDYREPDRTYLDTLTLRHGDLTMELRHGRGETDDATMAWLPDRRILCCGDFYAWVAPNAGNPQKVRRHVAEWVRALRWMAGLGAEVLLPGHGVPVVGADRVRETLLGSATLLSTLHDGVVAMMNEGCTLDEILHAPLVTPEVSGLLAQPWLRPTYDDPQFIIRTVWRTYGGWYDGDPATVRPAPRADLAAEVAQLAGGASRLAERALDAADRGRLDLAGHLAEWAALSAPEDRDVQRTRADVFGRLAAGTPALMAQGIYTWAQAEAQAKADDVDPWSTMRGGRWAP</sequence>
<feature type="domain" description="Metallo-beta-lactamase" evidence="1">
    <location>
        <begin position="45"/>
        <end position="243"/>
    </location>
</feature>
<accession>A0AAU7QYP5</accession>
<evidence type="ECO:0000259" key="1">
    <source>
        <dbReference type="SMART" id="SM00849"/>
    </source>
</evidence>
<gene>
    <name evidence="2" type="ORF">ABIH81_26395</name>
</gene>
<dbReference type="SUPFAM" id="SSF56281">
    <property type="entry name" value="Metallo-hydrolase/oxidoreductase"/>
    <property type="match status" value="1"/>
</dbReference>
<dbReference type="InterPro" id="IPR052195">
    <property type="entry name" value="Bact_Alkyl/Aryl-Sulfatase"/>
</dbReference>
<protein>
    <submittedName>
        <fullName evidence="2">Alkyl sulfatase dimerization domain-containing protein</fullName>
    </submittedName>
</protein>
<dbReference type="PANTHER" id="PTHR43223">
    <property type="entry name" value="ALKYL/ARYL-SULFATASE"/>
    <property type="match status" value="1"/>
</dbReference>
<dbReference type="GO" id="GO:0046983">
    <property type="term" value="F:protein dimerization activity"/>
    <property type="evidence" value="ECO:0007669"/>
    <property type="project" value="InterPro"/>
</dbReference>
<dbReference type="InterPro" id="IPR036866">
    <property type="entry name" value="RibonucZ/Hydroxyglut_hydro"/>
</dbReference>
<dbReference type="Pfam" id="PF14863">
    <property type="entry name" value="Alkyl_sulf_dimr"/>
    <property type="match status" value="1"/>
</dbReference>
<dbReference type="InterPro" id="IPR001279">
    <property type="entry name" value="Metallo-B-lactamas"/>
</dbReference>
<evidence type="ECO:0000313" key="2">
    <source>
        <dbReference type="EMBL" id="XBT81147.1"/>
    </source>
</evidence>
<reference evidence="2" key="1">
    <citation type="submission" date="2024-06" db="EMBL/GenBank/DDBJ databases">
        <title>Micromonospora sp. strain HUAS YX12 genome sequences.</title>
        <authorList>
            <person name="Mo P."/>
        </authorList>
    </citation>
    <scope>NUCLEOTIDE SEQUENCE</scope>
    <source>
        <strain evidence="2">HUAS YX12</strain>
    </source>
</reference>
<dbReference type="InterPro" id="IPR029228">
    <property type="entry name" value="Alkyl_sulf_dimr"/>
</dbReference>
<organism evidence="2">
    <name type="scientific">Micromonospora sp. HUAS YX12</name>
    <dbReference type="NCBI Taxonomy" id="3156396"/>
    <lineage>
        <taxon>Bacteria</taxon>
        <taxon>Bacillati</taxon>
        <taxon>Actinomycetota</taxon>
        <taxon>Actinomycetes</taxon>
        <taxon>Micromonosporales</taxon>
        <taxon>Micromonosporaceae</taxon>
        <taxon>Micromonospora</taxon>
    </lineage>
</organism>
<dbReference type="Pfam" id="PF00753">
    <property type="entry name" value="Lactamase_B"/>
    <property type="match status" value="1"/>
</dbReference>